<accession>B8FB14</accession>
<evidence type="ECO:0000313" key="2">
    <source>
        <dbReference type="EMBL" id="ACL04100.1"/>
    </source>
</evidence>
<feature type="transmembrane region" description="Helical" evidence="1">
    <location>
        <begin position="65"/>
        <end position="84"/>
    </location>
</feature>
<dbReference type="HOGENOM" id="CLU_2245540_0_0_7"/>
<keyword evidence="3" id="KW-1185">Reference proteome</keyword>
<dbReference type="Proteomes" id="UP000000739">
    <property type="component" value="Chromosome"/>
</dbReference>
<dbReference type="AlphaFoldDB" id="B8FB14"/>
<evidence type="ECO:0000256" key="1">
    <source>
        <dbReference type="SAM" id="Phobius"/>
    </source>
</evidence>
<organism evidence="2 3">
    <name type="scientific">Desulfatibacillum aliphaticivorans</name>
    <dbReference type="NCBI Taxonomy" id="218208"/>
    <lineage>
        <taxon>Bacteria</taxon>
        <taxon>Pseudomonadati</taxon>
        <taxon>Thermodesulfobacteriota</taxon>
        <taxon>Desulfobacteria</taxon>
        <taxon>Desulfobacterales</taxon>
        <taxon>Desulfatibacillaceae</taxon>
        <taxon>Desulfatibacillum</taxon>
    </lineage>
</organism>
<dbReference type="KEGG" id="dal:Dalk_2407"/>
<proteinExistence type="predicted"/>
<keyword evidence="1" id="KW-1133">Transmembrane helix</keyword>
<reference evidence="2 3" key="1">
    <citation type="journal article" date="2012" name="Environ. Microbiol.">
        <title>The genome sequence of Desulfatibacillum alkenivorans AK-01: a blueprint for anaerobic alkane oxidation.</title>
        <authorList>
            <person name="Callaghan A.V."/>
            <person name="Morris B.E."/>
            <person name="Pereira I.A."/>
            <person name="McInerney M.J."/>
            <person name="Austin R.N."/>
            <person name="Groves J.T."/>
            <person name="Kukor J.J."/>
            <person name="Suflita J.M."/>
            <person name="Young L.Y."/>
            <person name="Zylstra G.J."/>
            <person name="Wawrik B."/>
        </authorList>
    </citation>
    <scope>NUCLEOTIDE SEQUENCE [LARGE SCALE GENOMIC DNA]</scope>
    <source>
        <strain evidence="2 3">AK-01</strain>
    </source>
</reference>
<feature type="transmembrane region" description="Helical" evidence="1">
    <location>
        <begin position="38"/>
        <end position="59"/>
    </location>
</feature>
<feature type="transmembrane region" description="Helical" evidence="1">
    <location>
        <begin position="6"/>
        <end position="26"/>
    </location>
</feature>
<name>B8FB14_DESAL</name>
<keyword evidence="1" id="KW-0472">Membrane</keyword>
<dbReference type="EMBL" id="CP001322">
    <property type="protein sequence ID" value="ACL04100.1"/>
    <property type="molecule type" value="Genomic_DNA"/>
</dbReference>
<protein>
    <submittedName>
        <fullName evidence="2">Uncharacterized protein</fullName>
    </submittedName>
</protein>
<sequence>MGVAVIPCAVVVIMGVGVRMPVFVLFGRLALVGMPVILSVPVAVGMAVGMAMFMVMSVIMAVPVIVPVIMGVVVVMMMAHVASLKQVCNFSNRPKRQPGPWYAL</sequence>
<keyword evidence="1" id="KW-0812">Transmembrane</keyword>
<gene>
    <name evidence="2" type="ordered locus">Dalk_2407</name>
</gene>
<evidence type="ECO:0000313" key="3">
    <source>
        <dbReference type="Proteomes" id="UP000000739"/>
    </source>
</evidence>